<name>A0A897NWY6_9EURY</name>
<organism evidence="1 2">
    <name type="scientific">Halapricum desulfuricans</name>
    <dbReference type="NCBI Taxonomy" id="2841257"/>
    <lineage>
        <taxon>Archaea</taxon>
        <taxon>Methanobacteriati</taxon>
        <taxon>Methanobacteriota</taxon>
        <taxon>Stenosarchaea group</taxon>
        <taxon>Halobacteria</taxon>
        <taxon>Halobacteriales</taxon>
        <taxon>Haloarculaceae</taxon>
        <taxon>Halapricum</taxon>
    </lineage>
</organism>
<keyword evidence="2" id="KW-1185">Reference proteome</keyword>
<protein>
    <submittedName>
        <fullName evidence="1">Uncharacterized protein</fullName>
    </submittedName>
</protein>
<dbReference type="AlphaFoldDB" id="A0A897NWY6"/>
<dbReference type="EMBL" id="CP064791">
    <property type="protein sequence ID" value="QSG15263.1"/>
    <property type="molecule type" value="Genomic_DNA"/>
</dbReference>
<sequence>MHGDTDECLAKEGRVTFRLGGAATSTDTCPSLRLRPYLGVAILFRSLPTVCSMCSKHSRPN</sequence>
<evidence type="ECO:0000313" key="2">
    <source>
        <dbReference type="Proteomes" id="UP000663292"/>
    </source>
</evidence>
<gene>
    <name evidence="1" type="ORF">HSEST_1740</name>
</gene>
<proteinExistence type="predicted"/>
<evidence type="ECO:0000313" key="1">
    <source>
        <dbReference type="EMBL" id="QSG15263.1"/>
    </source>
</evidence>
<dbReference type="Proteomes" id="UP000663292">
    <property type="component" value="Chromosome"/>
</dbReference>
<reference evidence="1 2" key="1">
    <citation type="submission" date="2020-11" db="EMBL/GenBank/DDBJ databases">
        <title>Carbohydrate-dependent, anaerobic sulfur respiration: A novel catabolism in halophilic archaea.</title>
        <authorList>
            <person name="Sorokin D.Y."/>
            <person name="Messina E."/>
            <person name="Smedile F."/>
            <person name="La Cono V."/>
            <person name="Hallsworth J.E."/>
            <person name="Yakimov M.M."/>
        </authorList>
    </citation>
    <scope>NUCLEOTIDE SEQUENCE [LARGE SCALE GENOMIC DNA]</scope>
    <source>
        <strain evidence="1 2">HSR-Est</strain>
    </source>
</reference>
<accession>A0A897NWY6</accession>